<sequence>MTFPRTRRAFIRGAMLSLSAPVVVACVAPPDPTPQAEPPPPPPLLGSIAAHGMVEDASVETRQVVIRTAGGALVDVSLGRDFRGMERLRPGQRVVVEYDARGAVRLGLSRPAAGFEAGRIQGTIEEVLPGGRVVAISDRQGIVVTFEVPDRSMMAFVARLRRGDDVAVTVLERR</sequence>
<feature type="signal peptide" evidence="1">
    <location>
        <begin position="1"/>
        <end position="25"/>
    </location>
</feature>
<name>A0ABS4AQS7_9PROT</name>
<dbReference type="InterPro" id="IPR003029">
    <property type="entry name" value="S1_domain"/>
</dbReference>
<evidence type="ECO:0000259" key="2">
    <source>
        <dbReference type="PROSITE" id="PS50126"/>
    </source>
</evidence>
<protein>
    <recommendedName>
        <fullName evidence="2">S1 motif domain-containing protein</fullName>
    </recommendedName>
</protein>
<keyword evidence="4" id="KW-1185">Reference proteome</keyword>
<accession>A0ABS4AQS7</accession>
<gene>
    <name evidence="3" type="ORF">J5Y09_07295</name>
</gene>
<dbReference type="InterPro" id="IPR006311">
    <property type="entry name" value="TAT_signal"/>
</dbReference>
<feature type="chain" id="PRO_5045443229" description="S1 motif domain-containing protein" evidence="1">
    <location>
        <begin position="26"/>
        <end position="174"/>
    </location>
</feature>
<dbReference type="PROSITE" id="PS51257">
    <property type="entry name" value="PROKAR_LIPOPROTEIN"/>
    <property type="match status" value="1"/>
</dbReference>
<dbReference type="RefSeq" id="WP_209351094.1">
    <property type="nucleotide sequence ID" value="NZ_JAGIYZ010000005.1"/>
</dbReference>
<comment type="caution">
    <text evidence="3">The sequence shown here is derived from an EMBL/GenBank/DDBJ whole genome shotgun (WGS) entry which is preliminary data.</text>
</comment>
<dbReference type="EMBL" id="JAGIYZ010000005">
    <property type="protein sequence ID" value="MBP0463711.1"/>
    <property type="molecule type" value="Genomic_DNA"/>
</dbReference>
<reference evidence="3 4" key="1">
    <citation type="submission" date="2021-03" db="EMBL/GenBank/DDBJ databases">
        <authorList>
            <person name="So Y."/>
        </authorList>
    </citation>
    <scope>NUCLEOTIDE SEQUENCE [LARGE SCALE GENOMIC DNA]</scope>
    <source>
        <strain evidence="3 4">PWR1</strain>
    </source>
</reference>
<dbReference type="Proteomes" id="UP000680815">
    <property type="component" value="Unassembled WGS sequence"/>
</dbReference>
<evidence type="ECO:0000313" key="4">
    <source>
        <dbReference type="Proteomes" id="UP000680815"/>
    </source>
</evidence>
<organism evidence="3 4">
    <name type="scientific">Roseomonas nitratireducens</name>
    <dbReference type="NCBI Taxonomy" id="2820810"/>
    <lineage>
        <taxon>Bacteria</taxon>
        <taxon>Pseudomonadati</taxon>
        <taxon>Pseudomonadota</taxon>
        <taxon>Alphaproteobacteria</taxon>
        <taxon>Acetobacterales</taxon>
        <taxon>Roseomonadaceae</taxon>
        <taxon>Roseomonas</taxon>
    </lineage>
</organism>
<keyword evidence="1" id="KW-0732">Signal</keyword>
<evidence type="ECO:0000256" key="1">
    <source>
        <dbReference type="SAM" id="SignalP"/>
    </source>
</evidence>
<dbReference type="PROSITE" id="PS51318">
    <property type="entry name" value="TAT"/>
    <property type="match status" value="1"/>
</dbReference>
<proteinExistence type="predicted"/>
<feature type="domain" description="S1 motif" evidence="2">
    <location>
        <begin position="117"/>
        <end position="174"/>
    </location>
</feature>
<evidence type="ECO:0000313" key="3">
    <source>
        <dbReference type="EMBL" id="MBP0463711.1"/>
    </source>
</evidence>
<dbReference type="PROSITE" id="PS50126">
    <property type="entry name" value="S1"/>
    <property type="match status" value="1"/>
</dbReference>